<sequence length="274" mass="30329">MRKRDFLTPIGITFGFIMIMLAILTKGGTEGVNSFLDIASIFVVIGGVIGSLLINFKVEQIKLTNKVLKEAFRQNNQRLPALITLFISLSERARREGILALENEIDDVEDPFIKKGILLAIDGVEPEVIQDIMSAELTAMEERHYRGRMIIEKCGEYAPAWGMIGTLVGLVLMLNSLEDPATLGPNMAVALLTTLYGTILANLVFLPMASKLEIKTEEEVFLKQIIIEGVIGVQSGQNPRILEEKLGAFLSGDMMKEQEKEKAAKFAEESFHEA</sequence>
<dbReference type="EMBL" id="FOHE01000030">
    <property type="protein sequence ID" value="SET80376.1"/>
    <property type="molecule type" value="Genomic_DNA"/>
</dbReference>
<dbReference type="GO" id="GO:0071978">
    <property type="term" value="P:bacterial-type flagellum-dependent swarming motility"/>
    <property type="evidence" value="ECO:0007669"/>
    <property type="project" value="InterPro"/>
</dbReference>
<accession>A0A1I0H9I5</accession>
<dbReference type="GO" id="GO:0006935">
    <property type="term" value="P:chemotaxis"/>
    <property type="evidence" value="ECO:0007669"/>
    <property type="project" value="InterPro"/>
</dbReference>
<keyword evidence="4" id="KW-1003">Cell membrane</keyword>
<keyword evidence="5 8" id="KW-0812">Transmembrane</keyword>
<evidence type="ECO:0000313" key="10">
    <source>
        <dbReference type="EMBL" id="SET80376.1"/>
    </source>
</evidence>
<evidence type="ECO:0000259" key="9">
    <source>
        <dbReference type="Pfam" id="PF01618"/>
    </source>
</evidence>
<comment type="subcellular location">
    <subcellularLocation>
        <location evidence="1">Cell membrane</location>
        <topology evidence="1">Multi-pass membrane protein</topology>
    </subcellularLocation>
</comment>
<gene>
    <name evidence="10" type="ORF">SAMN05216389_13011</name>
</gene>
<dbReference type="InterPro" id="IPR000540">
    <property type="entry name" value="Flag_MotA_CS"/>
</dbReference>
<protein>
    <submittedName>
        <fullName evidence="10">Chemotaxis protein MotA</fullName>
    </submittedName>
</protein>
<feature type="transmembrane region" description="Helical" evidence="8">
    <location>
        <begin position="36"/>
        <end position="56"/>
    </location>
</feature>
<dbReference type="PANTHER" id="PTHR30433:SF2">
    <property type="entry name" value="MOTILITY PROTEIN A"/>
    <property type="match status" value="1"/>
</dbReference>
<feature type="domain" description="MotA/TolQ/ExbB proton channel" evidence="9">
    <location>
        <begin position="106"/>
        <end position="220"/>
    </location>
</feature>
<evidence type="ECO:0000256" key="2">
    <source>
        <dbReference type="ARBA" id="ARBA00008038"/>
    </source>
</evidence>
<dbReference type="Pfam" id="PF01618">
    <property type="entry name" value="MotA_ExbB"/>
    <property type="match status" value="1"/>
</dbReference>
<organism evidence="10 11">
    <name type="scientific">Oceanobacillus limi</name>
    <dbReference type="NCBI Taxonomy" id="930131"/>
    <lineage>
        <taxon>Bacteria</taxon>
        <taxon>Bacillati</taxon>
        <taxon>Bacillota</taxon>
        <taxon>Bacilli</taxon>
        <taxon>Bacillales</taxon>
        <taxon>Bacillaceae</taxon>
        <taxon>Oceanobacillus</taxon>
    </lineage>
</organism>
<evidence type="ECO:0000256" key="5">
    <source>
        <dbReference type="ARBA" id="ARBA00022692"/>
    </source>
</evidence>
<keyword evidence="11" id="KW-1185">Reference proteome</keyword>
<evidence type="ECO:0000313" key="11">
    <source>
        <dbReference type="Proteomes" id="UP000198618"/>
    </source>
</evidence>
<evidence type="ECO:0000256" key="8">
    <source>
        <dbReference type="SAM" id="Phobius"/>
    </source>
</evidence>
<keyword evidence="6 8" id="KW-1133">Transmembrane helix</keyword>
<dbReference type="RefSeq" id="WP_090872858.1">
    <property type="nucleotide sequence ID" value="NZ_FOHE01000030.1"/>
</dbReference>
<evidence type="ECO:0000256" key="4">
    <source>
        <dbReference type="ARBA" id="ARBA00022475"/>
    </source>
</evidence>
<dbReference type="InterPro" id="IPR047055">
    <property type="entry name" value="MotA-like"/>
</dbReference>
<evidence type="ECO:0000256" key="3">
    <source>
        <dbReference type="ARBA" id="ARBA00022448"/>
    </source>
</evidence>
<dbReference type="NCBIfam" id="NF005383">
    <property type="entry name" value="PRK06926.1"/>
    <property type="match status" value="1"/>
</dbReference>
<dbReference type="OrthoDB" id="9806929at2"/>
<feature type="transmembrane region" description="Helical" evidence="8">
    <location>
        <begin position="157"/>
        <end position="175"/>
    </location>
</feature>
<dbReference type="PANTHER" id="PTHR30433">
    <property type="entry name" value="CHEMOTAXIS PROTEIN MOTA"/>
    <property type="match status" value="1"/>
</dbReference>
<dbReference type="PROSITE" id="PS01307">
    <property type="entry name" value="MOTA"/>
    <property type="match status" value="1"/>
</dbReference>
<dbReference type="AlphaFoldDB" id="A0A1I0H9I5"/>
<evidence type="ECO:0000256" key="7">
    <source>
        <dbReference type="ARBA" id="ARBA00023136"/>
    </source>
</evidence>
<reference evidence="10 11" key="1">
    <citation type="submission" date="2016-10" db="EMBL/GenBank/DDBJ databases">
        <authorList>
            <person name="de Groot N.N."/>
        </authorList>
    </citation>
    <scope>NUCLEOTIDE SEQUENCE [LARGE SCALE GENOMIC DNA]</scope>
    <source>
        <strain evidence="10 11">IBRC-M 10780</strain>
    </source>
</reference>
<name>A0A1I0H9I5_9BACI</name>
<comment type="similarity">
    <text evidence="2">Belongs to the MotA family.</text>
</comment>
<dbReference type="InterPro" id="IPR002898">
    <property type="entry name" value="MotA_ExbB_proton_chnl"/>
</dbReference>
<feature type="transmembrane region" description="Helical" evidence="8">
    <location>
        <begin position="187"/>
        <end position="206"/>
    </location>
</feature>
<dbReference type="Proteomes" id="UP000198618">
    <property type="component" value="Unassembled WGS sequence"/>
</dbReference>
<keyword evidence="3" id="KW-0813">Transport</keyword>
<keyword evidence="7 8" id="KW-0472">Membrane</keyword>
<evidence type="ECO:0000256" key="1">
    <source>
        <dbReference type="ARBA" id="ARBA00004651"/>
    </source>
</evidence>
<evidence type="ECO:0000256" key="6">
    <source>
        <dbReference type="ARBA" id="ARBA00022989"/>
    </source>
</evidence>
<feature type="transmembrane region" description="Helical" evidence="8">
    <location>
        <begin position="7"/>
        <end position="24"/>
    </location>
</feature>
<proteinExistence type="inferred from homology"/>
<dbReference type="GO" id="GO:0005886">
    <property type="term" value="C:plasma membrane"/>
    <property type="evidence" value="ECO:0007669"/>
    <property type="project" value="UniProtKB-SubCell"/>
</dbReference>
<dbReference type="STRING" id="930131.SAMN05216389_13011"/>